<proteinExistence type="predicted"/>
<reference evidence="6 7" key="1">
    <citation type="submission" date="2018-10" db="EMBL/GenBank/DDBJ databases">
        <title>Sequencing the genomes of 1000 actinobacteria strains.</title>
        <authorList>
            <person name="Klenk H.-P."/>
        </authorList>
    </citation>
    <scope>NUCLEOTIDE SEQUENCE [LARGE SCALE GENOMIC DNA]</scope>
    <source>
        <strain evidence="6 7">DSM 17894</strain>
    </source>
</reference>
<dbReference type="PANTHER" id="PTHR30136">
    <property type="entry name" value="HELIX-TURN-HELIX TRANSCRIPTIONAL REGULATOR, ICLR FAMILY"/>
    <property type="match status" value="1"/>
</dbReference>
<dbReference type="SUPFAM" id="SSF46785">
    <property type="entry name" value="Winged helix' DNA-binding domain"/>
    <property type="match status" value="1"/>
</dbReference>
<dbReference type="GO" id="GO:0045892">
    <property type="term" value="P:negative regulation of DNA-templated transcription"/>
    <property type="evidence" value="ECO:0007669"/>
    <property type="project" value="TreeGrafter"/>
</dbReference>
<evidence type="ECO:0000256" key="1">
    <source>
        <dbReference type="ARBA" id="ARBA00023015"/>
    </source>
</evidence>
<dbReference type="Pfam" id="PF09339">
    <property type="entry name" value="HTH_IclR"/>
    <property type="match status" value="1"/>
</dbReference>
<dbReference type="PROSITE" id="PS51078">
    <property type="entry name" value="ICLR_ED"/>
    <property type="match status" value="1"/>
</dbReference>
<dbReference type="GO" id="GO:0003677">
    <property type="term" value="F:DNA binding"/>
    <property type="evidence" value="ECO:0007669"/>
    <property type="project" value="UniProtKB-KW"/>
</dbReference>
<feature type="domain" description="HTH iclR-type" evidence="4">
    <location>
        <begin position="28"/>
        <end position="89"/>
    </location>
</feature>
<dbReference type="Gene3D" id="3.30.450.40">
    <property type="match status" value="1"/>
</dbReference>
<dbReference type="SUPFAM" id="SSF55781">
    <property type="entry name" value="GAF domain-like"/>
    <property type="match status" value="1"/>
</dbReference>
<sequence>MSAVAAPTTVTATGAAATGAASAEPDRVVGADRVLAVLVELAKHTQGASLDELVTVIRAPKPTVHRALASLRRAGLAAQDGHGHYILGDEFLRLAFAHAEGRPDHVRVTGILERLAHRYGETAHYAVLDGRWVVYRSKVDPLVGAVKLSSTVGGRNPAHSTAVGKLLLSYELPTLDAVRDWIGDEPLEARTETTAATPEALHDQLELIRERGYSIDDQENEAGVNCLALPAFLASPTVPTGGISISGLAYRMPIGDLVRDLSAIRAIVSGAD</sequence>
<dbReference type="InterPro" id="IPR036390">
    <property type="entry name" value="WH_DNA-bd_sf"/>
</dbReference>
<name>A0A495IEF1_9MICO</name>
<evidence type="ECO:0000259" key="4">
    <source>
        <dbReference type="PROSITE" id="PS51077"/>
    </source>
</evidence>
<dbReference type="InterPro" id="IPR014757">
    <property type="entry name" value="Tscrpt_reg_IclR_C"/>
</dbReference>
<keyword evidence="7" id="KW-1185">Reference proteome</keyword>
<dbReference type="InterPro" id="IPR005471">
    <property type="entry name" value="Tscrpt_reg_IclR_N"/>
</dbReference>
<organism evidence="6 7">
    <name type="scientific">Frondihabitans australicus</name>
    <dbReference type="NCBI Taxonomy" id="386892"/>
    <lineage>
        <taxon>Bacteria</taxon>
        <taxon>Bacillati</taxon>
        <taxon>Actinomycetota</taxon>
        <taxon>Actinomycetes</taxon>
        <taxon>Micrococcales</taxon>
        <taxon>Microbacteriaceae</taxon>
        <taxon>Frondihabitans</taxon>
    </lineage>
</organism>
<evidence type="ECO:0000313" key="7">
    <source>
        <dbReference type="Proteomes" id="UP000280008"/>
    </source>
</evidence>
<dbReference type="InterPro" id="IPR036388">
    <property type="entry name" value="WH-like_DNA-bd_sf"/>
</dbReference>
<dbReference type="SMART" id="SM00346">
    <property type="entry name" value="HTH_ICLR"/>
    <property type="match status" value="1"/>
</dbReference>
<evidence type="ECO:0000256" key="2">
    <source>
        <dbReference type="ARBA" id="ARBA00023125"/>
    </source>
</evidence>
<comment type="caution">
    <text evidence="6">The sequence shown here is derived from an EMBL/GenBank/DDBJ whole genome shotgun (WGS) entry which is preliminary data.</text>
</comment>
<protein>
    <submittedName>
        <fullName evidence="6">IclR family transcriptional regulator</fullName>
    </submittedName>
</protein>
<keyword evidence="1" id="KW-0805">Transcription regulation</keyword>
<evidence type="ECO:0000259" key="5">
    <source>
        <dbReference type="PROSITE" id="PS51078"/>
    </source>
</evidence>
<dbReference type="PANTHER" id="PTHR30136:SF24">
    <property type="entry name" value="HTH-TYPE TRANSCRIPTIONAL REPRESSOR ALLR"/>
    <property type="match status" value="1"/>
</dbReference>
<dbReference type="InterPro" id="IPR029016">
    <property type="entry name" value="GAF-like_dom_sf"/>
</dbReference>
<dbReference type="PROSITE" id="PS51077">
    <property type="entry name" value="HTH_ICLR"/>
    <property type="match status" value="1"/>
</dbReference>
<dbReference type="EMBL" id="RBKS01000001">
    <property type="protein sequence ID" value="RKR73515.1"/>
    <property type="molecule type" value="Genomic_DNA"/>
</dbReference>
<evidence type="ECO:0000256" key="3">
    <source>
        <dbReference type="ARBA" id="ARBA00023163"/>
    </source>
</evidence>
<dbReference type="AlphaFoldDB" id="A0A495IEF1"/>
<keyword evidence="2" id="KW-0238">DNA-binding</keyword>
<gene>
    <name evidence="6" type="ORF">C8E83_0608</name>
</gene>
<dbReference type="GO" id="GO:0003700">
    <property type="term" value="F:DNA-binding transcription factor activity"/>
    <property type="evidence" value="ECO:0007669"/>
    <property type="project" value="TreeGrafter"/>
</dbReference>
<feature type="domain" description="IclR-ED" evidence="5">
    <location>
        <begin position="90"/>
        <end position="272"/>
    </location>
</feature>
<dbReference type="Pfam" id="PF01614">
    <property type="entry name" value="IclR_C"/>
    <property type="match status" value="1"/>
</dbReference>
<evidence type="ECO:0000313" key="6">
    <source>
        <dbReference type="EMBL" id="RKR73515.1"/>
    </source>
</evidence>
<accession>A0A495IEF1</accession>
<keyword evidence="3" id="KW-0804">Transcription</keyword>
<dbReference type="Gene3D" id="1.10.10.10">
    <property type="entry name" value="Winged helix-like DNA-binding domain superfamily/Winged helix DNA-binding domain"/>
    <property type="match status" value="1"/>
</dbReference>
<dbReference type="InterPro" id="IPR050707">
    <property type="entry name" value="HTH_MetabolicPath_Reg"/>
</dbReference>
<dbReference type="Proteomes" id="UP000280008">
    <property type="component" value="Unassembled WGS sequence"/>
</dbReference>